<dbReference type="AlphaFoldDB" id="A0A931CUX7"/>
<dbReference type="Gene3D" id="3.30.70.1430">
    <property type="entry name" value="Multidrug efflux transporter AcrB pore domain"/>
    <property type="match status" value="2"/>
</dbReference>
<comment type="caution">
    <text evidence="2">The sequence shown here is derived from an EMBL/GenBank/DDBJ whole genome shotgun (WGS) entry which is preliminary data.</text>
</comment>
<dbReference type="PANTHER" id="PTHR32063:SF33">
    <property type="entry name" value="RND SUPERFAMILY EFFLUX PUMP PERMEASE COMPONENT"/>
    <property type="match status" value="1"/>
</dbReference>
<gene>
    <name evidence="2" type="ORF">H0S81_04600</name>
</gene>
<feature type="transmembrane region" description="Helical" evidence="1">
    <location>
        <begin position="272"/>
        <end position="292"/>
    </location>
</feature>
<dbReference type="Gene3D" id="3.30.70.1440">
    <property type="entry name" value="Multidrug efflux transporter AcrB pore domain"/>
    <property type="match status" value="1"/>
</dbReference>
<dbReference type="PRINTS" id="PR00702">
    <property type="entry name" value="ACRIFLAVINRP"/>
</dbReference>
<dbReference type="SUPFAM" id="SSF82866">
    <property type="entry name" value="Multidrug efflux transporter AcrB transmembrane domain"/>
    <property type="match status" value="2"/>
</dbReference>
<reference evidence="2" key="1">
    <citation type="submission" date="2020-07" db="EMBL/GenBank/DDBJ databases">
        <title>Severe corrosion of carbon steel in oil field produced water can be linked to methanogenic archaea containing a special type of NiFe hydrogenase.</title>
        <authorList>
            <person name="Lahme S."/>
            <person name="Mand J."/>
            <person name="Longwell J."/>
            <person name="Smith R."/>
            <person name="Enning D."/>
        </authorList>
    </citation>
    <scope>NUCLEOTIDE SEQUENCE</scope>
    <source>
        <strain evidence="2">MIC098Bin6</strain>
    </source>
</reference>
<feature type="transmembrane region" description="Helical" evidence="1">
    <location>
        <begin position="865"/>
        <end position="886"/>
    </location>
</feature>
<dbReference type="Gene3D" id="3.30.2090.10">
    <property type="entry name" value="Multidrug efflux transporter AcrB TolC docking domain, DN and DC subdomains"/>
    <property type="match status" value="2"/>
</dbReference>
<feature type="transmembrane region" description="Helical" evidence="1">
    <location>
        <begin position="299"/>
        <end position="318"/>
    </location>
</feature>
<dbReference type="SUPFAM" id="SSF82714">
    <property type="entry name" value="Multidrug efflux transporter AcrB TolC docking domain, DN and DC subdomains"/>
    <property type="match status" value="2"/>
</dbReference>
<dbReference type="GO" id="GO:0005886">
    <property type="term" value="C:plasma membrane"/>
    <property type="evidence" value="ECO:0007669"/>
    <property type="project" value="TreeGrafter"/>
</dbReference>
<sequence length="938" mass="104000">AGEVEEVICQRVENAVDGINYVKEIRADAREGFAVIVVEMASSGDIQTFIREIDTQINAIDDFPKEVELPVIQELGRTDPVLSVLVSGPMDLPDLKAYCEDVKDRLQEAGVALVTIQGFSDHQLRISLSDAALRKTGLTAARVAEQITAKNKDIPLGLLETRERDILLRLVDQRRTVASLENLVIFATPEGGEIRLKDIATVTDLFEFPEEKIMMNGQPQALLAIEKSKTQDAVQVAKKARAFISEERDRLPQVTLTLTQDHTQILTDRLNMLVKNGIQGILLVFVFMWLFFNIRVSLWVVMGLPVSFLGAFIIVPHLGLSINMFTMVGMLMAIGLLMDDAIVLAENIMAHRQTGKPPLAATVDGVREVGAGVISSFITTICILGPLAFIGGQIGRVLKVVPMMLILVLAISLIEAFWILPRHLNHAMHQFDLNQPNRFRKGFDRFFDWVRTRVLGRAIRVLLIWRYLVVTVVIGLLILSVGMVASGKIKFQGFPELEGNLVTAQLLMPQGTPLSATENTVARILDALSRTNAHFSSAQPGGRDLVENTYVQFNVNTEAFENGPHVATIFVDLLTAEERAGTIDAYLAEWRKQIGDLPDVVSLTLSEPGFGPGGRPIEIRLRGRDLDRLKQAATDLKTWFNQFDGVVNLADDLRPGKPELRMKIKPGAHGMGLDAAEVGRQLRAAFQGIAADEIQVGPEAYEIDVQLADMDKNSLQHLEDFHLIRRDGTRIPLPAVMTWEMDRDWARIARFNGMRAVTLRGDVDTRLANTKELMARFNNTYQPEFTKTYPDIRLTIAGSLEETTYAQKSMFRSMMIGFIGIFILLSFQFRTFTEPVIVMLAIPFSLIGVIWGHGLMGVPISMPSLLGFIALGGIVVNDSILLVLFLKNAREQGKSIYEAAARASQDRFRAVLLTSTTTIAGLLPLLLEKSLQAQIQVP</sequence>
<dbReference type="Proteomes" id="UP000706172">
    <property type="component" value="Unassembled WGS sequence"/>
</dbReference>
<dbReference type="Gene3D" id="1.20.1640.10">
    <property type="entry name" value="Multidrug efflux transporter AcrB transmembrane domain"/>
    <property type="match status" value="2"/>
</dbReference>
<feature type="transmembrane region" description="Helical" evidence="1">
    <location>
        <begin position="907"/>
        <end position="927"/>
    </location>
</feature>
<keyword evidence="1" id="KW-1133">Transmembrane helix</keyword>
<dbReference type="GO" id="GO:0042910">
    <property type="term" value="F:xenobiotic transmembrane transporter activity"/>
    <property type="evidence" value="ECO:0007669"/>
    <property type="project" value="TreeGrafter"/>
</dbReference>
<feature type="transmembrane region" description="Helical" evidence="1">
    <location>
        <begin position="463"/>
        <end position="485"/>
    </location>
</feature>
<dbReference type="InterPro" id="IPR001036">
    <property type="entry name" value="Acrflvin-R"/>
</dbReference>
<dbReference type="PANTHER" id="PTHR32063">
    <property type="match status" value="1"/>
</dbReference>
<dbReference type="Gene3D" id="3.30.70.1320">
    <property type="entry name" value="Multidrug efflux transporter AcrB pore domain like"/>
    <property type="match status" value="1"/>
</dbReference>
<dbReference type="EMBL" id="JACCQK010000232">
    <property type="protein sequence ID" value="MBG0779186.1"/>
    <property type="molecule type" value="Genomic_DNA"/>
</dbReference>
<feature type="transmembrane region" description="Helical" evidence="1">
    <location>
        <begin position="369"/>
        <end position="394"/>
    </location>
</feature>
<accession>A0A931CUX7</accession>
<dbReference type="InterPro" id="IPR027463">
    <property type="entry name" value="AcrB_DN_DC_subdom"/>
</dbReference>
<feature type="non-terminal residue" evidence="2">
    <location>
        <position position="1"/>
    </location>
</feature>
<keyword evidence="1" id="KW-0472">Membrane</keyword>
<evidence type="ECO:0000256" key="1">
    <source>
        <dbReference type="SAM" id="Phobius"/>
    </source>
</evidence>
<dbReference type="Pfam" id="PF00873">
    <property type="entry name" value="ACR_tran"/>
    <property type="match status" value="1"/>
</dbReference>
<feature type="transmembrane region" description="Helical" evidence="1">
    <location>
        <begin position="836"/>
        <end position="853"/>
    </location>
</feature>
<feature type="transmembrane region" description="Helical" evidence="1">
    <location>
        <begin position="324"/>
        <end position="348"/>
    </location>
</feature>
<evidence type="ECO:0000313" key="2">
    <source>
        <dbReference type="EMBL" id="MBG0779186.1"/>
    </source>
</evidence>
<keyword evidence="1" id="KW-0812">Transmembrane</keyword>
<protein>
    <submittedName>
        <fullName evidence="2">Efflux RND transporter permease subunit</fullName>
    </submittedName>
</protein>
<organism evidence="2 3">
    <name type="scientific">Desulfotignum balticum</name>
    <dbReference type="NCBI Taxonomy" id="115781"/>
    <lineage>
        <taxon>Bacteria</taxon>
        <taxon>Pseudomonadati</taxon>
        <taxon>Thermodesulfobacteriota</taxon>
        <taxon>Desulfobacteria</taxon>
        <taxon>Desulfobacterales</taxon>
        <taxon>Desulfobacteraceae</taxon>
        <taxon>Desulfotignum</taxon>
    </lineage>
</organism>
<dbReference type="SUPFAM" id="SSF82693">
    <property type="entry name" value="Multidrug efflux transporter AcrB pore domain, PN1, PN2, PC1 and PC2 subdomains"/>
    <property type="match status" value="3"/>
</dbReference>
<name>A0A931CUX7_9BACT</name>
<feature type="transmembrane region" description="Helical" evidence="1">
    <location>
        <begin position="810"/>
        <end position="829"/>
    </location>
</feature>
<feature type="transmembrane region" description="Helical" evidence="1">
    <location>
        <begin position="400"/>
        <end position="420"/>
    </location>
</feature>
<evidence type="ECO:0000313" key="3">
    <source>
        <dbReference type="Proteomes" id="UP000706172"/>
    </source>
</evidence>
<proteinExistence type="predicted"/>
<feature type="non-terminal residue" evidence="2">
    <location>
        <position position="938"/>
    </location>
</feature>